<gene>
    <name evidence="1" type="ORF">SARC_09189</name>
</gene>
<organism evidence="1 2">
    <name type="scientific">Sphaeroforma arctica JP610</name>
    <dbReference type="NCBI Taxonomy" id="667725"/>
    <lineage>
        <taxon>Eukaryota</taxon>
        <taxon>Ichthyosporea</taxon>
        <taxon>Ichthyophonida</taxon>
        <taxon>Sphaeroforma</taxon>
    </lineage>
</organism>
<evidence type="ECO:0000313" key="2">
    <source>
        <dbReference type="Proteomes" id="UP000054560"/>
    </source>
</evidence>
<name>A0A0L0FQT9_9EUKA</name>
<dbReference type="OrthoDB" id="10258882at2759"/>
<proteinExistence type="predicted"/>
<dbReference type="RefSeq" id="XP_014152280.1">
    <property type="nucleotide sequence ID" value="XM_014296805.1"/>
</dbReference>
<sequence>MVRTSPADLYIAFKKIKEDALSSHPAASVLILAAPDVDAVCACKLMTCYRSI</sequence>
<dbReference type="Proteomes" id="UP000054560">
    <property type="component" value="Unassembled WGS sequence"/>
</dbReference>
<accession>A0A0L0FQT9</accession>
<evidence type="ECO:0000313" key="1">
    <source>
        <dbReference type="EMBL" id="KNC78378.1"/>
    </source>
</evidence>
<reference evidence="1 2" key="1">
    <citation type="submission" date="2011-02" db="EMBL/GenBank/DDBJ databases">
        <title>The Genome Sequence of Sphaeroforma arctica JP610.</title>
        <authorList>
            <consortium name="The Broad Institute Genome Sequencing Platform"/>
            <person name="Russ C."/>
            <person name="Cuomo C."/>
            <person name="Young S.K."/>
            <person name="Zeng Q."/>
            <person name="Gargeya S."/>
            <person name="Alvarado L."/>
            <person name="Berlin A."/>
            <person name="Chapman S.B."/>
            <person name="Chen Z."/>
            <person name="Freedman E."/>
            <person name="Gellesch M."/>
            <person name="Goldberg J."/>
            <person name="Griggs A."/>
            <person name="Gujja S."/>
            <person name="Heilman E."/>
            <person name="Heiman D."/>
            <person name="Howarth C."/>
            <person name="Mehta T."/>
            <person name="Neiman D."/>
            <person name="Pearson M."/>
            <person name="Roberts A."/>
            <person name="Saif S."/>
            <person name="Shea T."/>
            <person name="Shenoy N."/>
            <person name="Sisk P."/>
            <person name="Stolte C."/>
            <person name="Sykes S."/>
            <person name="White J."/>
            <person name="Yandava C."/>
            <person name="Burger G."/>
            <person name="Gray M.W."/>
            <person name="Holland P.W.H."/>
            <person name="King N."/>
            <person name="Lang F.B.F."/>
            <person name="Roger A.J."/>
            <person name="Ruiz-Trillo I."/>
            <person name="Haas B."/>
            <person name="Nusbaum C."/>
            <person name="Birren B."/>
        </authorList>
    </citation>
    <scope>NUCLEOTIDE SEQUENCE [LARGE SCALE GENOMIC DNA]</scope>
    <source>
        <strain evidence="1 2">JP610</strain>
    </source>
</reference>
<protein>
    <submittedName>
        <fullName evidence="1">Uncharacterized protein</fullName>
    </submittedName>
</protein>
<dbReference type="AlphaFoldDB" id="A0A0L0FQT9"/>
<keyword evidence="2" id="KW-1185">Reference proteome</keyword>
<dbReference type="GeneID" id="25909693"/>
<dbReference type="EMBL" id="KQ242501">
    <property type="protein sequence ID" value="KNC78378.1"/>
    <property type="molecule type" value="Genomic_DNA"/>
</dbReference>